<reference evidence="2 3" key="1">
    <citation type="submission" date="2018-01" db="EMBL/GenBank/DDBJ databases">
        <title>Complete genome sequence of Flavivirga eckloniae ECD14 isolated from seaweed Ecklonia cava.</title>
        <authorList>
            <person name="Lee J.H."/>
            <person name="Baik K.S."/>
            <person name="Seong C.N."/>
        </authorList>
    </citation>
    <scope>NUCLEOTIDE SEQUENCE [LARGE SCALE GENOMIC DNA]</scope>
    <source>
        <strain evidence="2 3">ECD14</strain>
    </source>
</reference>
<dbReference type="Proteomes" id="UP000235826">
    <property type="component" value="Chromosome"/>
</dbReference>
<dbReference type="KEGG" id="fek:C1H87_20460"/>
<organism evidence="2 3">
    <name type="scientific">Flavivirga eckloniae</name>
    <dbReference type="NCBI Taxonomy" id="1803846"/>
    <lineage>
        <taxon>Bacteria</taxon>
        <taxon>Pseudomonadati</taxon>
        <taxon>Bacteroidota</taxon>
        <taxon>Flavobacteriia</taxon>
        <taxon>Flavobacteriales</taxon>
        <taxon>Flavobacteriaceae</taxon>
        <taxon>Flavivirga</taxon>
    </lineage>
</organism>
<keyword evidence="1" id="KW-1133">Transmembrane helix</keyword>
<dbReference type="AlphaFoldDB" id="A0A2K9PV62"/>
<feature type="transmembrane region" description="Helical" evidence="1">
    <location>
        <begin position="20"/>
        <end position="38"/>
    </location>
</feature>
<gene>
    <name evidence="2" type="ORF">C1H87_20460</name>
</gene>
<protein>
    <submittedName>
        <fullName evidence="2">Uncharacterized protein</fullName>
    </submittedName>
</protein>
<evidence type="ECO:0000313" key="2">
    <source>
        <dbReference type="EMBL" id="AUP80953.1"/>
    </source>
</evidence>
<keyword evidence="3" id="KW-1185">Reference proteome</keyword>
<accession>A0A2K9PV62</accession>
<dbReference type="EMBL" id="CP025791">
    <property type="protein sequence ID" value="AUP80953.1"/>
    <property type="molecule type" value="Genomic_DNA"/>
</dbReference>
<keyword evidence="1" id="KW-0472">Membrane</keyword>
<name>A0A2K9PV62_9FLAO</name>
<evidence type="ECO:0000313" key="3">
    <source>
        <dbReference type="Proteomes" id="UP000235826"/>
    </source>
</evidence>
<proteinExistence type="predicted"/>
<keyword evidence="1" id="KW-0812">Transmembrane</keyword>
<evidence type="ECO:0000256" key="1">
    <source>
        <dbReference type="SAM" id="Phobius"/>
    </source>
</evidence>
<sequence length="74" mass="8645">MCAYLKFRTINKINQGGFIFLFYINIWLVIEVFISICFKERGPSLSKDKNAIKKFFMIVGVKNYGVKVMITKKV</sequence>